<evidence type="ECO:0000313" key="1">
    <source>
        <dbReference type="EMBL" id="KKK53770.1"/>
    </source>
</evidence>
<dbReference type="AlphaFoldDB" id="A0A0F8WZ63"/>
<sequence length="78" mass="9148">MTVMEGLYAIREEVPIPCKTYSHDFPGWIRYKPLQCLIRRCLKCGVMEVKPRDSSQWYLKVNDNSWGDLVEETGVPRN</sequence>
<accession>A0A0F8WZ63</accession>
<gene>
    <name evidence="1" type="ORF">LCGC14_3091440</name>
</gene>
<comment type="caution">
    <text evidence="1">The sequence shown here is derived from an EMBL/GenBank/DDBJ whole genome shotgun (WGS) entry which is preliminary data.</text>
</comment>
<protein>
    <submittedName>
        <fullName evidence="1">Uncharacterized protein</fullName>
    </submittedName>
</protein>
<reference evidence="1" key="1">
    <citation type="journal article" date="2015" name="Nature">
        <title>Complex archaea that bridge the gap between prokaryotes and eukaryotes.</title>
        <authorList>
            <person name="Spang A."/>
            <person name="Saw J.H."/>
            <person name="Jorgensen S.L."/>
            <person name="Zaremba-Niedzwiedzka K."/>
            <person name="Martijn J."/>
            <person name="Lind A.E."/>
            <person name="van Eijk R."/>
            <person name="Schleper C."/>
            <person name="Guy L."/>
            <person name="Ettema T.J."/>
        </authorList>
    </citation>
    <scope>NUCLEOTIDE SEQUENCE</scope>
</reference>
<dbReference type="EMBL" id="LAZR01066338">
    <property type="protein sequence ID" value="KKK53770.1"/>
    <property type="molecule type" value="Genomic_DNA"/>
</dbReference>
<proteinExistence type="predicted"/>
<organism evidence="1">
    <name type="scientific">marine sediment metagenome</name>
    <dbReference type="NCBI Taxonomy" id="412755"/>
    <lineage>
        <taxon>unclassified sequences</taxon>
        <taxon>metagenomes</taxon>
        <taxon>ecological metagenomes</taxon>
    </lineage>
</organism>
<name>A0A0F8WZ63_9ZZZZ</name>